<comment type="caution">
    <text evidence="1">The sequence shown here is derived from an EMBL/GenBank/DDBJ whole genome shotgun (WGS) entry which is preliminary data.</text>
</comment>
<dbReference type="InterPro" id="IPR009045">
    <property type="entry name" value="Zn_M74/Hedgehog-like"/>
</dbReference>
<evidence type="ECO:0000313" key="2">
    <source>
        <dbReference type="Proteomes" id="UP001142175"/>
    </source>
</evidence>
<dbReference type="Proteomes" id="UP001142175">
    <property type="component" value="Unassembled WGS sequence"/>
</dbReference>
<keyword evidence="2" id="KW-1185">Reference proteome</keyword>
<reference evidence="1" key="1">
    <citation type="submission" date="2022-08" db="EMBL/GenBank/DDBJ databases">
        <authorList>
            <person name="Zhang D."/>
        </authorList>
    </citation>
    <scope>NUCLEOTIDE SEQUENCE</scope>
    <source>
        <strain evidence="1">XJ19-11</strain>
    </source>
</reference>
<dbReference type="AlphaFoldDB" id="A0A9X2P5D2"/>
<sequence length="263" mass="30359">MSTTELIKFVQTWLTEKGYFQGAVNGNMDPSTLHAISKLTEIPSDWSGKRKLIGSVQLICKEYGVDPGPLDGYWGPDTKHGYETVIFIRNKGQKPPVWRPEEITLPVSRWPKQFTQEFDNFYGPKGSSLVIAQSAYPLKLSWNPSQIVNRFTCHQKVKTSVEKVLKDVLAHYGIEEIKRLRLDFFGGCYNDRAMRGGTKPSMHSWGIALDFDPKNNDLHWGRDRATFARPEYEAWWRMWENEGWTSLGRQRNFDWMHVQAAGI</sequence>
<gene>
    <name evidence="1" type="ORF">NU887_05985</name>
</gene>
<proteinExistence type="predicted"/>
<name>A0A9X2P5D2_9BACT</name>
<evidence type="ECO:0000313" key="1">
    <source>
        <dbReference type="EMBL" id="MCR9014578.1"/>
    </source>
</evidence>
<dbReference type="SUPFAM" id="SSF55166">
    <property type="entry name" value="Hedgehog/DD-peptidase"/>
    <property type="match status" value="1"/>
</dbReference>
<protein>
    <submittedName>
        <fullName evidence="1">M15 family metallopeptidase</fullName>
    </submittedName>
</protein>
<dbReference type="EMBL" id="JANSUY010000002">
    <property type="protein sequence ID" value="MCR9014578.1"/>
    <property type="molecule type" value="Genomic_DNA"/>
</dbReference>
<dbReference type="RefSeq" id="WP_258422454.1">
    <property type="nucleotide sequence ID" value="NZ_JANSUY010000002.1"/>
</dbReference>
<accession>A0A9X2P5D2</accession>
<organism evidence="1 2">
    <name type="scientific">Aquiflexum gelatinilyticum</name>
    <dbReference type="NCBI Taxonomy" id="2961943"/>
    <lineage>
        <taxon>Bacteria</taxon>
        <taxon>Pseudomonadati</taxon>
        <taxon>Bacteroidota</taxon>
        <taxon>Cytophagia</taxon>
        <taxon>Cytophagales</taxon>
        <taxon>Cyclobacteriaceae</taxon>
        <taxon>Aquiflexum</taxon>
    </lineage>
</organism>